<evidence type="ECO:0000256" key="4">
    <source>
        <dbReference type="ARBA" id="ARBA00012140"/>
    </source>
</evidence>
<dbReference type="InterPro" id="IPR035926">
    <property type="entry name" value="NusB-like_sf"/>
</dbReference>
<evidence type="ECO:0000259" key="15">
    <source>
        <dbReference type="PROSITE" id="PS51686"/>
    </source>
</evidence>
<evidence type="ECO:0000256" key="12">
    <source>
        <dbReference type="ARBA" id="ARBA00031088"/>
    </source>
</evidence>
<evidence type="ECO:0000256" key="6">
    <source>
        <dbReference type="ARBA" id="ARBA00022552"/>
    </source>
</evidence>
<dbReference type="PRINTS" id="PR02008">
    <property type="entry name" value="RCMTFAMILY"/>
</dbReference>
<keyword evidence="5" id="KW-0963">Cytoplasm</keyword>
<dbReference type="SUPFAM" id="SSF48013">
    <property type="entry name" value="NusB-like"/>
    <property type="match status" value="1"/>
</dbReference>
<dbReference type="Pfam" id="PF01189">
    <property type="entry name" value="Methyltr_RsmB-F"/>
    <property type="match status" value="1"/>
</dbReference>
<organism evidence="16 17">
    <name type="scientific">Streptococcus ratti</name>
    <dbReference type="NCBI Taxonomy" id="1341"/>
    <lineage>
        <taxon>Bacteria</taxon>
        <taxon>Bacillati</taxon>
        <taxon>Bacillota</taxon>
        <taxon>Bacilli</taxon>
        <taxon>Lactobacillales</taxon>
        <taxon>Streptococcaceae</taxon>
        <taxon>Streptococcus</taxon>
    </lineage>
</organism>
<evidence type="ECO:0000256" key="8">
    <source>
        <dbReference type="ARBA" id="ARBA00022679"/>
    </source>
</evidence>
<dbReference type="FunFam" id="1.10.940.10:FF:000006">
    <property type="entry name" value="16S rRNA (Cytosine(967)-C(5))-methyltransferase RsmB"/>
    <property type="match status" value="1"/>
</dbReference>
<dbReference type="PROSITE" id="PS51686">
    <property type="entry name" value="SAM_MT_RSMB_NOP"/>
    <property type="match status" value="1"/>
</dbReference>
<dbReference type="NCBIfam" id="TIGR00563">
    <property type="entry name" value="rsmB"/>
    <property type="match status" value="1"/>
</dbReference>
<evidence type="ECO:0000256" key="9">
    <source>
        <dbReference type="ARBA" id="ARBA00022691"/>
    </source>
</evidence>
<evidence type="ECO:0000256" key="13">
    <source>
        <dbReference type="ARBA" id="ARBA00047283"/>
    </source>
</evidence>
<dbReference type="InterPro" id="IPR049560">
    <property type="entry name" value="MeTrfase_RsmB-F_NOP2_cat"/>
</dbReference>
<dbReference type="Proteomes" id="UP000532121">
    <property type="component" value="Unassembled WGS sequence"/>
</dbReference>
<dbReference type="PANTHER" id="PTHR22807:SF53">
    <property type="entry name" value="RIBOSOMAL RNA SMALL SUBUNIT METHYLTRANSFERASE B-RELATED"/>
    <property type="match status" value="1"/>
</dbReference>
<dbReference type="EC" id="2.1.1.176" evidence="4"/>
<dbReference type="InterPro" id="IPR023267">
    <property type="entry name" value="RCMT"/>
</dbReference>
<keyword evidence="10 14" id="KW-0694">RNA-binding</keyword>
<comment type="catalytic activity">
    <reaction evidence="13">
        <text>cytidine(967) in 16S rRNA + S-adenosyl-L-methionine = 5-methylcytidine(967) in 16S rRNA + S-adenosyl-L-homocysteine + H(+)</text>
        <dbReference type="Rhea" id="RHEA:42748"/>
        <dbReference type="Rhea" id="RHEA-COMP:10219"/>
        <dbReference type="Rhea" id="RHEA-COMP:10220"/>
        <dbReference type="ChEBI" id="CHEBI:15378"/>
        <dbReference type="ChEBI" id="CHEBI:57856"/>
        <dbReference type="ChEBI" id="CHEBI:59789"/>
        <dbReference type="ChEBI" id="CHEBI:74483"/>
        <dbReference type="ChEBI" id="CHEBI:82748"/>
        <dbReference type="EC" id="2.1.1.176"/>
    </reaction>
</comment>
<comment type="subcellular location">
    <subcellularLocation>
        <location evidence="2">Cytoplasm</location>
    </subcellularLocation>
</comment>
<evidence type="ECO:0000256" key="3">
    <source>
        <dbReference type="ARBA" id="ARBA00007494"/>
    </source>
</evidence>
<name>A0A7X9LCV4_STRRT</name>
<accession>A0A7X9LCV4</accession>
<dbReference type="Gene3D" id="3.40.50.150">
    <property type="entry name" value="Vaccinia Virus protein VP39"/>
    <property type="match status" value="1"/>
</dbReference>
<dbReference type="InterPro" id="IPR004573">
    <property type="entry name" value="rRNA_ssu_MeTfrase_B"/>
</dbReference>
<comment type="caution">
    <text evidence="16">The sequence shown here is derived from an EMBL/GenBank/DDBJ whole genome shotgun (WGS) entry which is preliminary data.</text>
</comment>
<evidence type="ECO:0000256" key="5">
    <source>
        <dbReference type="ARBA" id="ARBA00022490"/>
    </source>
</evidence>
<dbReference type="EMBL" id="JABASA010000006">
    <property type="protein sequence ID" value="NMD48898.1"/>
    <property type="molecule type" value="Genomic_DNA"/>
</dbReference>
<dbReference type="InterPro" id="IPR018314">
    <property type="entry name" value="RsmB/NOL1/NOP2-like_CS"/>
</dbReference>
<evidence type="ECO:0000256" key="1">
    <source>
        <dbReference type="ARBA" id="ARBA00002724"/>
    </source>
</evidence>
<dbReference type="InterPro" id="IPR001678">
    <property type="entry name" value="MeTrfase_RsmB-F_NOP2_dom"/>
</dbReference>
<dbReference type="AlphaFoldDB" id="A0A7X9LCV4"/>
<dbReference type="SUPFAM" id="SSF53335">
    <property type="entry name" value="S-adenosyl-L-methionine-dependent methyltransferases"/>
    <property type="match status" value="1"/>
</dbReference>
<dbReference type="GO" id="GO:0006355">
    <property type="term" value="P:regulation of DNA-templated transcription"/>
    <property type="evidence" value="ECO:0007669"/>
    <property type="project" value="InterPro"/>
</dbReference>
<dbReference type="CDD" id="cd02440">
    <property type="entry name" value="AdoMet_MTases"/>
    <property type="match status" value="1"/>
</dbReference>
<dbReference type="NCBIfam" id="NF011494">
    <property type="entry name" value="PRK14902.1"/>
    <property type="match status" value="1"/>
</dbReference>
<dbReference type="GO" id="GO:0008649">
    <property type="term" value="F:rRNA methyltransferase activity"/>
    <property type="evidence" value="ECO:0007669"/>
    <property type="project" value="InterPro"/>
</dbReference>
<proteinExistence type="inferred from homology"/>
<dbReference type="PANTHER" id="PTHR22807">
    <property type="entry name" value="NOP2 YEAST -RELATED NOL1/NOP2/FMU SUN DOMAIN-CONTAINING"/>
    <property type="match status" value="1"/>
</dbReference>
<evidence type="ECO:0000313" key="16">
    <source>
        <dbReference type="EMBL" id="NMD48898.1"/>
    </source>
</evidence>
<dbReference type="InterPro" id="IPR029063">
    <property type="entry name" value="SAM-dependent_MTases_sf"/>
</dbReference>
<keyword evidence="6" id="KW-0698">rRNA processing</keyword>
<feature type="binding site" evidence="14">
    <location>
        <position position="324"/>
    </location>
    <ligand>
        <name>S-adenosyl-L-methionine</name>
        <dbReference type="ChEBI" id="CHEBI:59789"/>
    </ligand>
</feature>
<dbReference type="FunFam" id="3.40.50.150:FF:000022">
    <property type="entry name" value="Ribosomal RNA small subunit methyltransferase B"/>
    <property type="match status" value="1"/>
</dbReference>
<dbReference type="GO" id="GO:0005737">
    <property type="term" value="C:cytoplasm"/>
    <property type="evidence" value="ECO:0007669"/>
    <property type="project" value="UniProtKB-SubCell"/>
</dbReference>
<feature type="binding site" evidence="14">
    <location>
        <position position="305"/>
    </location>
    <ligand>
        <name>S-adenosyl-L-methionine</name>
        <dbReference type="ChEBI" id="CHEBI:59789"/>
    </ligand>
</feature>
<comment type="similarity">
    <text evidence="3 14">Belongs to the class I-like SAM-binding methyltransferase superfamily. RsmB/NOP family.</text>
</comment>
<feature type="active site" description="Nucleophile" evidence="14">
    <location>
        <position position="377"/>
    </location>
</feature>
<feature type="binding site" evidence="14">
    <location>
        <position position="277"/>
    </location>
    <ligand>
        <name>S-adenosyl-L-methionine</name>
        <dbReference type="ChEBI" id="CHEBI:59789"/>
    </ligand>
</feature>
<dbReference type="InterPro" id="IPR006027">
    <property type="entry name" value="NusB_RsmB_TIM44"/>
</dbReference>
<dbReference type="Pfam" id="PF01029">
    <property type="entry name" value="NusB"/>
    <property type="match status" value="1"/>
</dbReference>
<reference evidence="16 17" key="1">
    <citation type="submission" date="2020-04" db="EMBL/GenBank/DDBJ databases">
        <title>MicrobeNet Type strains.</title>
        <authorList>
            <person name="Nicholson A.C."/>
        </authorList>
    </citation>
    <scope>NUCLEOTIDE SEQUENCE [LARGE SCALE GENOMIC DNA]</scope>
    <source>
        <strain evidence="16 17">DSM 22768</strain>
    </source>
</reference>
<feature type="binding site" evidence="14">
    <location>
        <begin position="254"/>
        <end position="260"/>
    </location>
    <ligand>
        <name>S-adenosyl-L-methionine</name>
        <dbReference type="ChEBI" id="CHEBI:59789"/>
    </ligand>
</feature>
<keyword evidence="7 14" id="KW-0489">Methyltransferase</keyword>
<dbReference type="Gene3D" id="1.10.940.10">
    <property type="entry name" value="NusB-like"/>
    <property type="match status" value="1"/>
</dbReference>
<sequence length="437" mass="49209">MESKQQLARSGALTVLTDVFDKGAYSNIALNHYLAAHSLSKKDRALLTELVYGTLTRKITLEWYLSHYIADREKIDTWVYYLLMLSLYQILYLDKTPEHAIVNDAVTIAKKKHKGAAKLVNAVLRQFLRQESPDIKAIKRKNKGYSVEYSLPVWLVKKIINEFGEDKAVAIFKSLLIRSKASIRVVNPAELEAIKQMTGASRSVLSPVGLVKAAGHFSDSNLFKEGKITIQDESSQLVAPTLELQEDDIVLDACSAPGGKAVHMASYLKSGQLTALDLYDHKLKLIEDNARRLGVSDKIKTQKLDARKVHEQFAPDTFDKILVDAPCSGMGLIRRKPDIKYNKANQDFDSLQRIQLAILDSVCQTIKKGGIITYSTCTIFKEENQMVLKQFLDNHPNFEQVKLYHEKEDIAVDGCLVITPEQYLTDGFFISQVKRIS</sequence>
<dbReference type="GO" id="GO:0003723">
    <property type="term" value="F:RNA binding"/>
    <property type="evidence" value="ECO:0007669"/>
    <property type="project" value="UniProtKB-UniRule"/>
</dbReference>
<dbReference type="PROSITE" id="PS01153">
    <property type="entry name" value="NOL1_NOP2_SUN"/>
    <property type="match status" value="1"/>
</dbReference>
<gene>
    <name evidence="16" type="primary">rsmB</name>
    <name evidence="16" type="ORF">HHO37_04215</name>
</gene>
<keyword evidence="9 14" id="KW-0949">S-adenosyl-L-methionine</keyword>
<evidence type="ECO:0000256" key="7">
    <source>
        <dbReference type="ARBA" id="ARBA00022603"/>
    </source>
</evidence>
<evidence type="ECO:0000256" key="14">
    <source>
        <dbReference type="PROSITE-ProRule" id="PRU01023"/>
    </source>
</evidence>
<keyword evidence="8 14" id="KW-0808">Transferase</keyword>
<comment type="function">
    <text evidence="1">Specifically methylates the cytosine at position 967 (m5C967) of 16S rRNA.</text>
</comment>
<evidence type="ECO:0000313" key="17">
    <source>
        <dbReference type="Proteomes" id="UP000532121"/>
    </source>
</evidence>
<evidence type="ECO:0000256" key="2">
    <source>
        <dbReference type="ARBA" id="ARBA00004496"/>
    </source>
</evidence>
<feature type="domain" description="SAM-dependent MTase RsmB/NOP-type" evidence="15">
    <location>
        <begin position="157"/>
        <end position="436"/>
    </location>
</feature>
<evidence type="ECO:0000256" key="11">
    <source>
        <dbReference type="ARBA" id="ARBA00030399"/>
    </source>
</evidence>
<evidence type="ECO:0000256" key="10">
    <source>
        <dbReference type="ARBA" id="ARBA00022884"/>
    </source>
</evidence>
<protein>
    <recommendedName>
        <fullName evidence="4">16S rRNA (cytosine(967)-C(5))-methyltransferase</fullName>
        <ecNumber evidence="4">2.1.1.176</ecNumber>
    </recommendedName>
    <alternativeName>
        <fullName evidence="11">16S rRNA m5C967 methyltransferase</fullName>
    </alternativeName>
    <alternativeName>
        <fullName evidence="12">rRNA (cytosine-C(5)-)-methyltransferase RsmB</fullName>
    </alternativeName>
</protein>